<evidence type="ECO:0000259" key="1">
    <source>
        <dbReference type="Pfam" id="PF02625"/>
    </source>
</evidence>
<dbReference type="RefSeq" id="WP_213162677.1">
    <property type="nucleotide sequence ID" value="NZ_CP058214.1"/>
</dbReference>
<dbReference type="PANTHER" id="PTHR30388">
    <property type="entry name" value="ALDEHYDE OXIDOREDUCTASE MOLYBDENUM COFACTOR ASSEMBLY PROTEIN"/>
    <property type="match status" value="1"/>
</dbReference>
<dbReference type="EMBL" id="CP058214">
    <property type="protein sequence ID" value="QPC41459.1"/>
    <property type="molecule type" value="Genomic_DNA"/>
</dbReference>
<accession>A0A7S8HAI2</accession>
<dbReference type="Pfam" id="PF02625">
    <property type="entry name" value="XdhC_CoxI"/>
    <property type="match status" value="1"/>
</dbReference>
<reference evidence="2 3" key="1">
    <citation type="submission" date="2020-06" db="EMBL/GenBank/DDBJ databases">
        <title>Genome sequence of 2 isolates from Red Sea Mangroves.</title>
        <authorList>
            <person name="Sefrji F."/>
            <person name="Michoud G."/>
            <person name="Merlino G."/>
            <person name="Daffonchio D."/>
        </authorList>
    </citation>
    <scope>NUCLEOTIDE SEQUENCE [LARGE SCALE GENOMIC DNA]</scope>
    <source>
        <strain evidence="2 3">R1DC25</strain>
    </source>
</reference>
<name>A0A7S8HAI2_9HYPH</name>
<feature type="domain" description="XdhC- CoxI" evidence="1">
    <location>
        <begin position="15"/>
        <end position="82"/>
    </location>
</feature>
<sequence>MSAPDPSVLDQAAGWLDEGRTVALATVIETWGSAPQPVGSQLAIDSQGNFEGSVSGGCVEGAVVTVALDVMESGAPRVLEFGVADETAWEVGLACGGRIRIYVEPLGGEA</sequence>
<dbReference type="PANTHER" id="PTHR30388:SF4">
    <property type="entry name" value="MOLYBDENUM COFACTOR INSERTION CHAPERONE PAOD"/>
    <property type="match status" value="1"/>
</dbReference>
<proteinExistence type="predicted"/>
<gene>
    <name evidence="2" type="ORF">HW532_01135</name>
</gene>
<protein>
    <submittedName>
        <fullName evidence="2">XdhC family protein</fullName>
    </submittedName>
</protein>
<dbReference type="Proteomes" id="UP000593594">
    <property type="component" value="Chromosome"/>
</dbReference>
<evidence type="ECO:0000313" key="3">
    <source>
        <dbReference type="Proteomes" id="UP000593594"/>
    </source>
</evidence>
<dbReference type="InterPro" id="IPR003777">
    <property type="entry name" value="XdhC_CoxI"/>
</dbReference>
<evidence type="ECO:0000313" key="2">
    <source>
        <dbReference type="EMBL" id="QPC41459.1"/>
    </source>
</evidence>
<dbReference type="InterPro" id="IPR052698">
    <property type="entry name" value="MoCofactor_Util/Proc"/>
</dbReference>
<dbReference type="AlphaFoldDB" id="A0A7S8HAI2"/>
<dbReference type="KEGG" id="kmn:HW532_01135"/>
<keyword evidence="3" id="KW-1185">Reference proteome</keyword>
<organism evidence="2 3">
    <name type="scientific">Kaustia mangrovi</name>
    <dbReference type="NCBI Taxonomy" id="2593653"/>
    <lineage>
        <taxon>Bacteria</taxon>
        <taxon>Pseudomonadati</taxon>
        <taxon>Pseudomonadota</taxon>
        <taxon>Alphaproteobacteria</taxon>
        <taxon>Hyphomicrobiales</taxon>
        <taxon>Parvibaculaceae</taxon>
        <taxon>Kaustia</taxon>
    </lineage>
</organism>